<dbReference type="InterPro" id="IPR029752">
    <property type="entry name" value="D-isomer_DH_CS1"/>
</dbReference>
<feature type="domain" description="ACT" evidence="13">
    <location>
        <begin position="317"/>
        <end position="388"/>
    </location>
</feature>
<dbReference type="Pfam" id="PF00389">
    <property type="entry name" value="2-Hacid_dh"/>
    <property type="match status" value="1"/>
</dbReference>
<evidence type="ECO:0000256" key="4">
    <source>
        <dbReference type="ARBA" id="ARBA00013001"/>
    </source>
</evidence>
<dbReference type="RefSeq" id="WP_208018814.1">
    <property type="nucleotide sequence ID" value="NZ_JAGDQJ010000026.1"/>
</dbReference>
<dbReference type="Proteomes" id="UP000677611">
    <property type="component" value="Unassembled WGS sequence"/>
</dbReference>
<dbReference type="InterPro" id="IPR002912">
    <property type="entry name" value="ACT_dom"/>
</dbReference>
<gene>
    <name evidence="14" type="ORF">J4P90_20165</name>
</gene>
<proteinExistence type="inferred from homology"/>
<dbReference type="SUPFAM" id="SSF51735">
    <property type="entry name" value="NAD(P)-binding Rossmann-fold domains"/>
    <property type="match status" value="1"/>
</dbReference>
<evidence type="ECO:0000256" key="3">
    <source>
        <dbReference type="ARBA" id="ARBA00005854"/>
    </source>
</evidence>
<dbReference type="InterPro" id="IPR029753">
    <property type="entry name" value="D-isomer_DH_CS"/>
</dbReference>
<dbReference type="EC" id="1.1.1.95" evidence="5"/>
<evidence type="ECO:0000313" key="15">
    <source>
        <dbReference type="Proteomes" id="UP000677611"/>
    </source>
</evidence>
<comment type="similarity">
    <text evidence="3 12">Belongs to the D-isomer specific 2-hydroxyacid dehydrogenase family.</text>
</comment>
<dbReference type="EMBL" id="JAGDQJ010000026">
    <property type="protein sequence ID" value="MBO1627497.1"/>
    <property type="molecule type" value="Genomic_DNA"/>
</dbReference>
<reference evidence="14 15" key="1">
    <citation type="submission" date="2021-03" db="EMBL/GenBank/DDBJ databases">
        <title>Identification of novel Bacillus strains.</title>
        <authorList>
            <person name="Xiao Z."/>
            <person name="Li Y."/>
            <person name="Shen J."/>
        </authorList>
    </citation>
    <scope>NUCLEOTIDE SEQUENCE [LARGE SCALE GENOMIC DNA]</scope>
    <source>
        <strain evidence="14 15">SY8</strain>
    </source>
</reference>
<dbReference type="PROSITE" id="PS00065">
    <property type="entry name" value="D_2_HYDROXYACID_DH_1"/>
    <property type="match status" value="1"/>
</dbReference>
<evidence type="ECO:0000313" key="14">
    <source>
        <dbReference type="EMBL" id="MBO1627497.1"/>
    </source>
</evidence>
<dbReference type="PROSITE" id="PS51671">
    <property type="entry name" value="ACT"/>
    <property type="match status" value="1"/>
</dbReference>
<dbReference type="SUPFAM" id="SSF55021">
    <property type="entry name" value="ACT-like"/>
    <property type="match status" value="1"/>
</dbReference>
<accession>A0ABS3P414</accession>
<keyword evidence="7 12" id="KW-0560">Oxidoreductase</keyword>
<keyword evidence="15" id="KW-1185">Reference proteome</keyword>
<dbReference type="Pfam" id="PF02826">
    <property type="entry name" value="2-Hacid_dh_C"/>
    <property type="match status" value="1"/>
</dbReference>
<organism evidence="14 15">
    <name type="scientific">Bacillus arachidis</name>
    <dbReference type="NCBI Taxonomy" id="2819290"/>
    <lineage>
        <taxon>Bacteria</taxon>
        <taxon>Bacillati</taxon>
        <taxon>Bacillota</taxon>
        <taxon>Bacilli</taxon>
        <taxon>Bacillales</taxon>
        <taxon>Bacillaceae</taxon>
        <taxon>Bacillus</taxon>
    </lineage>
</organism>
<evidence type="ECO:0000259" key="13">
    <source>
        <dbReference type="PROSITE" id="PS51671"/>
    </source>
</evidence>
<comment type="pathway">
    <text evidence="2">Amino-acid biosynthesis; L-serine biosynthesis; L-serine from 3-phospho-D-glycerate: step 1/3.</text>
</comment>
<dbReference type="SUPFAM" id="SSF52283">
    <property type="entry name" value="Formate/glycerate dehydrogenase catalytic domain-like"/>
    <property type="match status" value="1"/>
</dbReference>
<dbReference type="Gene3D" id="3.40.50.720">
    <property type="entry name" value="NAD(P)-binding Rossmann-like Domain"/>
    <property type="match status" value="2"/>
</dbReference>
<evidence type="ECO:0000256" key="8">
    <source>
        <dbReference type="ARBA" id="ARBA00023027"/>
    </source>
</evidence>
<comment type="catalytic activity">
    <reaction evidence="10">
        <text>(R)-2-hydroxyglutarate + NAD(+) = 2-oxoglutarate + NADH + H(+)</text>
        <dbReference type="Rhea" id="RHEA:49612"/>
        <dbReference type="ChEBI" id="CHEBI:15378"/>
        <dbReference type="ChEBI" id="CHEBI:15801"/>
        <dbReference type="ChEBI" id="CHEBI:16810"/>
        <dbReference type="ChEBI" id="CHEBI:57540"/>
        <dbReference type="ChEBI" id="CHEBI:57945"/>
        <dbReference type="EC" id="1.1.1.399"/>
    </reaction>
</comment>
<sequence length="390" mass="42489">MFRVQTLNQIAEKGLQIFDGERYEVGAGLEHPDGILLRSFSLHQEGFSKDLKAIARAGAGVNNIPVERCTERGIVVFNTPGANANAVKELILAGLIMSSRNIISGVSWTTGLEGQEVPQLVEAGKKQFVGSEIAGKRLGVIGLGAIGALVANDALSLGMDVVGYDPYISVETAWRLSTQVQRAFSLDEIFSTCDYITLHIPLTDQTRGIIGEHAVQTMKKGVRLFNFSRGELVDEVTLAKALEEGIINHYVTDFPNENVIKMKNVTATPHLGASTYESEENCAIMAARQLRDYLETGNIHNSVNYPNVELPYVGKKRITIMHQNVPNMVGQITGCLAEHHINIADMINRSKGSFAYTIIDIDNGIDDIIKENVVGNIKGITGVVAVRMIV</sequence>
<evidence type="ECO:0000256" key="9">
    <source>
        <dbReference type="ARBA" id="ARBA00030455"/>
    </source>
</evidence>
<dbReference type="CDD" id="cd12174">
    <property type="entry name" value="PGDH_like_3"/>
    <property type="match status" value="1"/>
</dbReference>
<keyword evidence="8" id="KW-0520">NAD</keyword>
<dbReference type="Gene3D" id="3.30.70.260">
    <property type="match status" value="1"/>
</dbReference>
<dbReference type="InterPro" id="IPR006139">
    <property type="entry name" value="D-isomer_2_OHA_DH_cat_dom"/>
</dbReference>
<evidence type="ECO:0000256" key="1">
    <source>
        <dbReference type="ARBA" id="ARBA00003800"/>
    </source>
</evidence>
<dbReference type="EC" id="1.1.1.399" evidence="4"/>
<evidence type="ECO:0000256" key="5">
    <source>
        <dbReference type="ARBA" id="ARBA00013143"/>
    </source>
</evidence>
<evidence type="ECO:0000256" key="6">
    <source>
        <dbReference type="ARBA" id="ARBA00021582"/>
    </source>
</evidence>
<evidence type="ECO:0000256" key="11">
    <source>
        <dbReference type="ARBA" id="ARBA00048731"/>
    </source>
</evidence>
<dbReference type="InterPro" id="IPR045865">
    <property type="entry name" value="ACT-like_dom_sf"/>
</dbReference>
<dbReference type="InterPro" id="IPR006140">
    <property type="entry name" value="D-isomer_DH_NAD-bd"/>
</dbReference>
<name>A0ABS3P414_9BACI</name>
<comment type="catalytic activity">
    <reaction evidence="11">
        <text>(2R)-3-phosphoglycerate + NAD(+) = 3-phosphooxypyruvate + NADH + H(+)</text>
        <dbReference type="Rhea" id="RHEA:12641"/>
        <dbReference type="ChEBI" id="CHEBI:15378"/>
        <dbReference type="ChEBI" id="CHEBI:18110"/>
        <dbReference type="ChEBI" id="CHEBI:57540"/>
        <dbReference type="ChEBI" id="CHEBI:57945"/>
        <dbReference type="ChEBI" id="CHEBI:58272"/>
        <dbReference type="EC" id="1.1.1.95"/>
    </reaction>
</comment>
<dbReference type="InterPro" id="IPR036291">
    <property type="entry name" value="NAD(P)-bd_dom_sf"/>
</dbReference>
<dbReference type="PANTHER" id="PTHR42938:SF47">
    <property type="entry name" value="HYDROXYPYRUVATE REDUCTASE"/>
    <property type="match status" value="1"/>
</dbReference>
<evidence type="ECO:0000256" key="10">
    <source>
        <dbReference type="ARBA" id="ARBA00048126"/>
    </source>
</evidence>
<dbReference type="PROSITE" id="PS00671">
    <property type="entry name" value="D_2_HYDROXYACID_DH_3"/>
    <property type="match status" value="1"/>
</dbReference>
<comment type="function">
    <text evidence="1">Catalyzes the reversible oxidation of 3-phospho-D-glycerate to 3-phosphonooxypyruvate, the first step of the phosphorylated L-serine biosynthesis pathway. Also catalyzes the reversible oxidation of 2-hydroxyglutarate to 2-oxoglutarate.</text>
</comment>
<evidence type="ECO:0000256" key="7">
    <source>
        <dbReference type="ARBA" id="ARBA00023002"/>
    </source>
</evidence>
<comment type="caution">
    <text evidence="14">The sequence shown here is derived from an EMBL/GenBank/DDBJ whole genome shotgun (WGS) entry which is preliminary data.</text>
</comment>
<evidence type="ECO:0000256" key="12">
    <source>
        <dbReference type="RuleBase" id="RU003719"/>
    </source>
</evidence>
<protein>
    <recommendedName>
        <fullName evidence="6">D-3-phosphoglycerate dehydrogenase</fullName>
        <ecNumber evidence="4">1.1.1.399</ecNumber>
        <ecNumber evidence="5">1.1.1.95</ecNumber>
    </recommendedName>
    <alternativeName>
        <fullName evidence="9">2-oxoglutarate reductase</fullName>
    </alternativeName>
</protein>
<dbReference type="PANTHER" id="PTHR42938">
    <property type="entry name" value="FORMATE DEHYDROGENASE 1"/>
    <property type="match status" value="1"/>
</dbReference>
<evidence type="ECO:0000256" key="2">
    <source>
        <dbReference type="ARBA" id="ARBA00005216"/>
    </source>
</evidence>